<dbReference type="EMBL" id="BOMM01000049">
    <property type="protein sequence ID" value="GIE13422.1"/>
    <property type="molecule type" value="Genomic_DNA"/>
</dbReference>
<dbReference type="RefSeq" id="WP_203819871.1">
    <property type="nucleotide sequence ID" value="NZ_BAAABP010000027.1"/>
</dbReference>
<name>A0A919J4W3_9ACTN</name>
<keyword evidence="1" id="KW-0812">Transmembrane</keyword>
<feature type="transmembrane region" description="Helical" evidence="1">
    <location>
        <begin position="6"/>
        <end position="25"/>
    </location>
</feature>
<comment type="caution">
    <text evidence="2">The sequence shown here is derived from an EMBL/GenBank/DDBJ whole genome shotgun (WGS) entry which is preliminary data.</text>
</comment>
<dbReference type="Proteomes" id="UP000598174">
    <property type="component" value="Unassembled WGS sequence"/>
</dbReference>
<feature type="transmembrane region" description="Helical" evidence="1">
    <location>
        <begin position="87"/>
        <end position="111"/>
    </location>
</feature>
<protein>
    <submittedName>
        <fullName evidence="2">Uncharacterized protein</fullName>
    </submittedName>
</protein>
<sequence length="126" mass="13752">MRNADFYEVTAQVIPTIFIAVVLELRALLGFTSNRWETAASENVHDPVERKLYGQYATAAYLFLFSAIGFVVSELAALSVVLFGVNGFWPCIAVFVVAVGVAMLTVVAFGAPLWHDALRSKVGNPR</sequence>
<feature type="transmembrane region" description="Helical" evidence="1">
    <location>
        <begin position="59"/>
        <end position="81"/>
    </location>
</feature>
<proteinExistence type="predicted"/>
<gene>
    <name evidence="2" type="ORF">Afe05nite_52620</name>
</gene>
<keyword evidence="1" id="KW-1133">Transmembrane helix</keyword>
<evidence type="ECO:0000256" key="1">
    <source>
        <dbReference type="SAM" id="Phobius"/>
    </source>
</evidence>
<keyword evidence="3" id="KW-1185">Reference proteome</keyword>
<organism evidence="2 3">
    <name type="scientific">Paractinoplanes ferrugineus</name>
    <dbReference type="NCBI Taxonomy" id="113564"/>
    <lineage>
        <taxon>Bacteria</taxon>
        <taxon>Bacillati</taxon>
        <taxon>Actinomycetota</taxon>
        <taxon>Actinomycetes</taxon>
        <taxon>Micromonosporales</taxon>
        <taxon>Micromonosporaceae</taxon>
        <taxon>Paractinoplanes</taxon>
    </lineage>
</organism>
<evidence type="ECO:0000313" key="2">
    <source>
        <dbReference type="EMBL" id="GIE13422.1"/>
    </source>
</evidence>
<accession>A0A919J4W3</accession>
<dbReference type="AlphaFoldDB" id="A0A919J4W3"/>
<evidence type="ECO:0000313" key="3">
    <source>
        <dbReference type="Proteomes" id="UP000598174"/>
    </source>
</evidence>
<keyword evidence="1" id="KW-0472">Membrane</keyword>
<reference evidence="2" key="1">
    <citation type="submission" date="2021-01" db="EMBL/GenBank/DDBJ databases">
        <title>Whole genome shotgun sequence of Actinoplanes ferrugineus NBRC 15555.</title>
        <authorList>
            <person name="Komaki H."/>
            <person name="Tamura T."/>
        </authorList>
    </citation>
    <scope>NUCLEOTIDE SEQUENCE</scope>
    <source>
        <strain evidence="2">NBRC 15555</strain>
    </source>
</reference>